<accession>A0A7J7IUM4</accession>
<dbReference type="InterPro" id="IPR046769">
    <property type="entry name" value="DOCKER_Lobe_A"/>
</dbReference>
<comment type="subcellular location">
    <subcellularLocation>
        <location evidence="1">Cytoplasm</location>
    </subcellularLocation>
</comment>
<dbReference type="Pfam" id="PF06920">
    <property type="entry name" value="DHR-2_Lobe_A"/>
    <property type="match status" value="1"/>
</dbReference>
<feature type="region of interest" description="Disordered" evidence="8">
    <location>
        <begin position="1541"/>
        <end position="1683"/>
    </location>
</feature>
<dbReference type="EMBL" id="VXIV02003382">
    <property type="protein sequence ID" value="KAF6017550.1"/>
    <property type="molecule type" value="Genomic_DNA"/>
</dbReference>
<gene>
    <name evidence="12" type="ORF">EB796_024155</name>
</gene>
<dbReference type="InterPro" id="IPR026791">
    <property type="entry name" value="DOCK"/>
</dbReference>
<evidence type="ECO:0000256" key="3">
    <source>
        <dbReference type="ARBA" id="ARBA00022490"/>
    </source>
</evidence>
<dbReference type="InterPro" id="IPR027357">
    <property type="entry name" value="DOCKER_dom"/>
</dbReference>
<dbReference type="Gene3D" id="1.20.1270.350">
    <property type="entry name" value="Dedicator of cytokinesis N-terminal subdomain"/>
    <property type="match status" value="1"/>
</dbReference>
<feature type="domain" description="SH3" evidence="9">
    <location>
        <begin position="6"/>
        <end position="69"/>
    </location>
</feature>
<dbReference type="Pfam" id="PF20422">
    <property type="entry name" value="DHR-2_Lobe_B"/>
    <property type="match status" value="1"/>
</dbReference>
<dbReference type="GO" id="GO:0016477">
    <property type="term" value="P:cell migration"/>
    <property type="evidence" value="ECO:0007669"/>
    <property type="project" value="TreeGrafter"/>
</dbReference>
<dbReference type="SMART" id="SM00326">
    <property type="entry name" value="SH3"/>
    <property type="match status" value="1"/>
</dbReference>
<dbReference type="InterPro" id="IPR046770">
    <property type="entry name" value="DOCKER_Lobe_B"/>
</dbReference>
<feature type="compositionally biased region" description="Polar residues" evidence="8">
    <location>
        <begin position="1555"/>
        <end position="1571"/>
    </location>
</feature>
<dbReference type="Gene3D" id="2.60.40.150">
    <property type="entry name" value="C2 domain"/>
    <property type="match status" value="1"/>
</dbReference>
<dbReference type="Gene3D" id="2.30.30.40">
    <property type="entry name" value="SH3 Domains"/>
    <property type="match status" value="1"/>
</dbReference>
<dbReference type="InterPro" id="IPR043162">
    <property type="entry name" value="DOCK_C_lobe_C"/>
</dbReference>
<dbReference type="InterPro" id="IPR043161">
    <property type="entry name" value="DOCK_C_lobe_A"/>
</dbReference>
<name>A0A7J7IUM4_BUGNE</name>
<dbReference type="InterPro" id="IPR027007">
    <property type="entry name" value="C2_DOCK-type_domain"/>
</dbReference>
<dbReference type="OrthoDB" id="18896at2759"/>
<dbReference type="GO" id="GO:0007520">
    <property type="term" value="P:myoblast fusion"/>
    <property type="evidence" value="ECO:0007669"/>
    <property type="project" value="TreeGrafter"/>
</dbReference>
<feature type="compositionally biased region" description="Basic and acidic residues" evidence="8">
    <location>
        <begin position="1621"/>
        <end position="1638"/>
    </location>
</feature>
<comment type="caution">
    <text evidence="12">The sequence shown here is derived from an EMBL/GenBank/DDBJ whole genome shotgun (WGS) entry which is preliminary data.</text>
</comment>
<dbReference type="Pfam" id="PF14429">
    <property type="entry name" value="DOCK-C2"/>
    <property type="match status" value="1"/>
</dbReference>
<dbReference type="Pfam" id="PF16172">
    <property type="entry name" value="DOCK_N"/>
    <property type="match status" value="1"/>
</dbReference>
<feature type="domain" description="C2 DOCK-type" evidence="10">
    <location>
        <begin position="421"/>
        <end position="624"/>
    </location>
</feature>
<evidence type="ECO:0000256" key="8">
    <source>
        <dbReference type="SAM" id="MobiDB-lite"/>
    </source>
</evidence>
<evidence type="ECO:0000256" key="2">
    <source>
        <dbReference type="ARBA" id="ARBA00022443"/>
    </source>
</evidence>
<organism evidence="12 13">
    <name type="scientific">Bugula neritina</name>
    <name type="common">Brown bryozoan</name>
    <name type="synonym">Sertularia neritina</name>
    <dbReference type="NCBI Taxonomy" id="10212"/>
    <lineage>
        <taxon>Eukaryota</taxon>
        <taxon>Metazoa</taxon>
        <taxon>Spiralia</taxon>
        <taxon>Lophotrochozoa</taxon>
        <taxon>Bryozoa</taxon>
        <taxon>Gymnolaemata</taxon>
        <taxon>Cheilostomatida</taxon>
        <taxon>Flustrina</taxon>
        <taxon>Buguloidea</taxon>
        <taxon>Bugulidae</taxon>
        <taxon>Bugula</taxon>
    </lineage>
</organism>
<dbReference type="InterPro" id="IPR042455">
    <property type="entry name" value="DOCK_N_sub1"/>
</dbReference>
<dbReference type="GO" id="GO:0005886">
    <property type="term" value="C:plasma membrane"/>
    <property type="evidence" value="ECO:0007669"/>
    <property type="project" value="TreeGrafter"/>
</dbReference>
<dbReference type="InterPro" id="IPR036028">
    <property type="entry name" value="SH3-like_dom_sf"/>
</dbReference>
<evidence type="ECO:0000256" key="5">
    <source>
        <dbReference type="ARBA" id="ARBA00022658"/>
    </source>
</evidence>
<evidence type="ECO:0000259" key="9">
    <source>
        <dbReference type="PROSITE" id="PS50002"/>
    </source>
</evidence>
<feature type="region of interest" description="Disordered" evidence="8">
    <location>
        <begin position="1701"/>
        <end position="1818"/>
    </location>
</feature>
<dbReference type="InterPro" id="IPR032376">
    <property type="entry name" value="DOCK_N"/>
</dbReference>
<dbReference type="InterPro" id="IPR056372">
    <property type="entry name" value="TPR_DOCK"/>
</dbReference>
<keyword evidence="3" id="KW-0963">Cytoplasm</keyword>
<dbReference type="PROSITE" id="PS51650">
    <property type="entry name" value="C2_DOCK"/>
    <property type="match status" value="1"/>
</dbReference>
<evidence type="ECO:0000256" key="7">
    <source>
        <dbReference type="PROSITE-ProRule" id="PRU00983"/>
    </source>
</evidence>
<dbReference type="PANTHER" id="PTHR45653:SF10">
    <property type="entry name" value="MYOBLAST CITY, ISOFORM B"/>
    <property type="match status" value="1"/>
</dbReference>
<evidence type="ECO:0000259" key="11">
    <source>
        <dbReference type="PROSITE" id="PS51651"/>
    </source>
</evidence>
<dbReference type="Pfam" id="PF23554">
    <property type="entry name" value="TPR_DOCK"/>
    <property type="match status" value="2"/>
</dbReference>
<dbReference type="InterPro" id="IPR001452">
    <property type="entry name" value="SH3_domain"/>
</dbReference>
<feature type="compositionally biased region" description="Polar residues" evidence="8">
    <location>
        <begin position="1644"/>
        <end position="1660"/>
    </location>
</feature>
<dbReference type="GO" id="GO:0005085">
    <property type="term" value="F:guanyl-nucleotide exchange factor activity"/>
    <property type="evidence" value="ECO:0007669"/>
    <property type="project" value="UniProtKB-KW"/>
</dbReference>
<evidence type="ECO:0000313" key="12">
    <source>
        <dbReference type="EMBL" id="KAF6017550.1"/>
    </source>
</evidence>
<evidence type="ECO:0000256" key="4">
    <source>
        <dbReference type="ARBA" id="ARBA00022553"/>
    </source>
</evidence>
<dbReference type="Gene3D" id="1.25.40.410">
    <property type="match status" value="1"/>
</dbReference>
<feature type="compositionally biased region" description="Polar residues" evidence="8">
    <location>
        <begin position="1704"/>
        <end position="1748"/>
    </location>
</feature>
<sequence>MAQWKEFKRLGIVVSHYRPSESDSYHMPVCVGDTLHILETDGDWYRGFLIRDRTVKGIVPASYVHIKDCSIVKIGNDESMFSKDPAIVQEITSVLREWGLLLRNLFISNKMADFRKIEEMMLKLITIRRDMMSKKLTKDDYRQKQLEATAKIDYGNMLLGLDLTVRDEDGEVINSECIGAIELFRQHRTTLERNAQRRKQPDNRLTQRHTLNLFVSVCNVICRVGDEVDVIMALYDATSGKFFSENYVIKYSQKGMLKDLDLLNNLRVLFSDLGSKDLRTVREKVFLVCQVVRLGGMFPPVDNEGKPVKLKNILRRPFGVAALDVTSILNGDISYDEDKQHFVPILPCSRNDSLESVIKEAVKVEEVTQRTHKGQGIWVSVRLLDGDLKQVKEEYPHLIVGHTAVARKMGFPEVIMPADVRNDFYVTINSGDFSQRNLGERNIEMTMQVCSRDGKSLGIRKDSMLIGRQSADVGVDNAEITHNVISVGGGADLQSEYKSVIYRHQDTPRWFETFKVAVPIEEFYNCHLKFTFKHVSENRDNKPFAMSHVSFISSDETTLADGEHDLLVYSIDTKKSSDMLAYLRLPTMTTELDKVRGDKSSKAISQGPYTLTKNNSFQITTLACSTKLTHNVDLLGLLNWRANPAKLPIHLKNLMKVDGEEIVKFLQHTLDALFAILMQNSDTGIYDKLVFDALQRASVLLKRFYKKLTTVLTNNLDNVDIPDNQDILYRSFKSIVYIMKLIIRSWLLFAALYDNKGSVQFEVSMRQLFQSIATMMCQDTNHTLKIQGAVLKFLPGVIPDLVRDKAMDRNELASLLIQMIQNVPKDRLSNQKLVFILDIVNSPLFKFAEPRQMLLLVIVEHVDIVISNQSKELDVCAKIVADIVHQTCTIPSAREDLRLLFKERDLLRTIIQTVINMDRSSSLAQDYTAIMIAILRQMSDTHYSIYLDTIPEPEHAHTYQNLADFLTEIIMVFQDLIKACVFPPDWNEMIMVQNQVFLKALRCFSQTIKEKFSTPFEQQLWNNFFHCAISFLTQDALQLENFSSSKKRKIIARYKDMRRAMGFEIRSMWSNLGQKKIRFIPELVGPILEMTLIPETELRKATLPIFFDMMQCEFYQMVRTSHGDVMNGNFRQFENELITQMDVQVEGGHGDEQYIELFYVTIHEPCAKHQVMRDQGLRFVEVIKKLLMRLLEYRTIIHDENKDNRMNCIVNLLNFYRDIDRQEMYIRYLHKLCDLHLECNNFTEAACTLMLYTRLLRRKQADQYNKIQSETRHPPNYYRVSYYGNGFPAFLSNKTFIYRGKEYEMLGEFSSRIREVFPNAKVLSTLNPPNHEILESAGKFLQINAVNPVFKPQPQFVGKTVSEQILKYWKSNEVDMFTYSRPLNPKKTGEISDMWLEKTDLRTESILPGILRWFPVKEHHTYKVSPLENAIENMDSTNTKLQIIIEDHLRQPELQINPLSMLLNGICDAAVNGGLANYKPFFSGEYTTNGEGDEEPRRTKKEQSELIYKLKNLTTQQVDRVQHCASTRLCVLRAQRPCHTSSSKKHSKASLLSSYGQSNMTQDAAVTQRKTSTPEKLIRTSSGGGLFKPSIIRDSLSSPGKGHSKANIRNSGRVPSTYSTDSKDSVDSAEKEKEKKVDGPVIELNQTAKTPSNRLVQWLTSARPPRPESKAASKSRPSSGYNTSIRWESTASLTVNDSFDDASESVTCSTPTSAISTPNRVSAISDTLSNSRQRASSPVVKSNNETSSGPPPLPRKQSQVDTTDSTYMSPHSVRMRKHSHKGLPAPALPPSKTAQLQSDLPPALPEKRASVGTRSNDS</sequence>
<evidence type="ECO:0000313" key="13">
    <source>
        <dbReference type="Proteomes" id="UP000593567"/>
    </source>
</evidence>
<dbReference type="GO" id="GO:0031267">
    <property type="term" value="F:small GTPase binding"/>
    <property type="evidence" value="ECO:0007669"/>
    <property type="project" value="TreeGrafter"/>
</dbReference>
<protein>
    <submittedName>
        <fullName evidence="12">Mbc</fullName>
    </submittedName>
</protein>
<evidence type="ECO:0000256" key="6">
    <source>
        <dbReference type="PROSITE-ProRule" id="PRU00192"/>
    </source>
</evidence>
<dbReference type="PANTHER" id="PTHR45653">
    <property type="entry name" value="DEDICATOR OF CYTOKINESIS"/>
    <property type="match status" value="1"/>
</dbReference>
<dbReference type="GO" id="GO:0007264">
    <property type="term" value="P:small GTPase-mediated signal transduction"/>
    <property type="evidence" value="ECO:0007669"/>
    <property type="project" value="InterPro"/>
</dbReference>
<feature type="compositionally biased region" description="Polar residues" evidence="8">
    <location>
        <begin position="1756"/>
        <end position="1769"/>
    </location>
</feature>
<dbReference type="SUPFAM" id="SSF50044">
    <property type="entry name" value="SH3-domain"/>
    <property type="match status" value="1"/>
</dbReference>
<feature type="compositionally biased region" description="Polar residues" evidence="8">
    <location>
        <begin position="1607"/>
        <end position="1620"/>
    </location>
</feature>
<keyword evidence="2 6" id="KW-0728">SH3 domain</keyword>
<evidence type="ECO:0000259" key="10">
    <source>
        <dbReference type="PROSITE" id="PS51650"/>
    </source>
</evidence>
<dbReference type="Proteomes" id="UP000593567">
    <property type="component" value="Unassembled WGS sequence"/>
</dbReference>
<dbReference type="GO" id="GO:0005737">
    <property type="term" value="C:cytoplasm"/>
    <property type="evidence" value="ECO:0007669"/>
    <property type="project" value="UniProtKB-SubCell"/>
</dbReference>
<dbReference type="PROSITE" id="PS51651">
    <property type="entry name" value="DOCKER"/>
    <property type="match status" value="1"/>
</dbReference>
<keyword evidence="4" id="KW-0597">Phosphoprotein</keyword>
<keyword evidence="5" id="KW-0344">Guanine-nucleotide releasing factor</keyword>
<dbReference type="InterPro" id="IPR035892">
    <property type="entry name" value="C2_domain_sf"/>
</dbReference>
<proteinExistence type="inferred from homology"/>
<keyword evidence="13" id="KW-1185">Reference proteome</keyword>
<feature type="domain" description="DOCKER" evidence="11">
    <location>
        <begin position="1128"/>
        <end position="1564"/>
    </location>
</feature>
<evidence type="ECO:0000256" key="1">
    <source>
        <dbReference type="ARBA" id="ARBA00004496"/>
    </source>
</evidence>
<dbReference type="CDD" id="cd11872">
    <property type="entry name" value="SH3_DOCK_AB"/>
    <property type="match status" value="1"/>
</dbReference>
<reference evidence="12" key="1">
    <citation type="submission" date="2020-06" db="EMBL/GenBank/DDBJ databases">
        <title>Draft genome of Bugula neritina, a colonial animal packing powerful symbionts and potential medicines.</title>
        <authorList>
            <person name="Rayko M."/>
        </authorList>
    </citation>
    <scope>NUCLEOTIDE SEQUENCE [LARGE SCALE GENOMIC DNA]</scope>
    <source>
        <strain evidence="12">Kwan_BN1</strain>
    </source>
</reference>
<dbReference type="Gene3D" id="1.20.58.740">
    <property type="match status" value="1"/>
</dbReference>
<comment type="similarity">
    <text evidence="7">Belongs to the DOCK family.</text>
</comment>
<dbReference type="PROSITE" id="PS50002">
    <property type="entry name" value="SH3"/>
    <property type="match status" value="1"/>
</dbReference>